<feature type="region of interest" description="Disordered" evidence="1">
    <location>
        <begin position="60"/>
        <end position="80"/>
    </location>
</feature>
<proteinExistence type="predicted"/>
<protein>
    <submittedName>
        <fullName evidence="2">Uncharacterized protein</fullName>
    </submittedName>
</protein>
<feature type="region of interest" description="Disordered" evidence="1">
    <location>
        <begin position="138"/>
        <end position="264"/>
    </location>
</feature>
<name>A0A7J0ETE9_9ERIC</name>
<feature type="compositionally biased region" description="Polar residues" evidence="1">
    <location>
        <begin position="301"/>
        <end position="310"/>
    </location>
</feature>
<reference evidence="2 3" key="1">
    <citation type="submission" date="2019-07" db="EMBL/GenBank/DDBJ databases">
        <title>De Novo Assembly of kiwifruit Actinidia rufa.</title>
        <authorList>
            <person name="Sugita-Konishi S."/>
            <person name="Sato K."/>
            <person name="Mori E."/>
            <person name="Abe Y."/>
            <person name="Kisaki G."/>
            <person name="Hamano K."/>
            <person name="Suezawa K."/>
            <person name="Otani M."/>
            <person name="Fukuda T."/>
            <person name="Manabe T."/>
            <person name="Gomi K."/>
            <person name="Tabuchi M."/>
            <person name="Akimitsu K."/>
            <person name="Kataoka I."/>
        </authorList>
    </citation>
    <scope>NUCLEOTIDE SEQUENCE [LARGE SCALE GENOMIC DNA]</scope>
    <source>
        <strain evidence="3">cv. Fuchu</strain>
    </source>
</reference>
<feature type="compositionally biased region" description="Basic and acidic residues" evidence="1">
    <location>
        <begin position="240"/>
        <end position="256"/>
    </location>
</feature>
<comment type="caution">
    <text evidence="2">The sequence shown here is derived from an EMBL/GenBank/DDBJ whole genome shotgun (WGS) entry which is preliminary data.</text>
</comment>
<keyword evidence="3" id="KW-1185">Reference proteome</keyword>
<evidence type="ECO:0000256" key="1">
    <source>
        <dbReference type="SAM" id="MobiDB-lite"/>
    </source>
</evidence>
<dbReference type="Proteomes" id="UP000585474">
    <property type="component" value="Unassembled WGS sequence"/>
</dbReference>
<evidence type="ECO:0000313" key="3">
    <source>
        <dbReference type="Proteomes" id="UP000585474"/>
    </source>
</evidence>
<feature type="compositionally biased region" description="Basic and acidic residues" evidence="1">
    <location>
        <begin position="63"/>
        <end position="77"/>
    </location>
</feature>
<dbReference type="AlphaFoldDB" id="A0A7J0ETE9"/>
<sequence>MESLGYYWEHTACCCVQRGLGVRVMYLGECYGASESTESTERSDREWARIVLGHNKLVSEPSSSHRRDFGGERKPISESDQILRAQKWRLSIPLDSSRRNEAPALNEFQIGVQTSPQAPFEVRRVRSTHPTCARGRRRLDFTRHAPPRAQELTHAPARAPRQVQQPSTRANAPARARRVAAIRRHVPTRSAEPIQRVRAEPLTRAALSRAIPRQSLSRSRDYNGGTSERVPEATGRGQKKWPEKRSQEGGHRGQEKRSKKRYRQMMADGKIQKSHFKCFYCDQEGQEELSKKQSTRLVFRGSNNSNDGCG</sequence>
<feature type="region of interest" description="Disordered" evidence="1">
    <location>
        <begin position="289"/>
        <end position="310"/>
    </location>
</feature>
<organism evidence="2 3">
    <name type="scientific">Actinidia rufa</name>
    <dbReference type="NCBI Taxonomy" id="165716"/>
    <lineage>
        <taxon>Eukaryota</taxon>
        <taxon>Viridiplantae</taxon>
        <taxon>Streptophyta</taxon>
        <taxon>Embryophyta</taxon>
        <taxon>Tracheophyta</taxon>
        <taxon>Spermatophyta</taxon>
        <taxon>Magnoliopsida</taxon>
        <taxon>eudicotyledons</taxon>
        <taxon>Gunneridae</taxon>
        <taxon>Pentapetalae</taxon>
        <taxon>asterids</taxon>
        <taxon>Ericales</taxon>
        <taxon>Actinidiaceae</taxon>
        <taxon>Actinidia</taxon>
    </lineage>
</organism>
<accession>A0A7J0ETE9</accession>
<dbReference type="EMBL" id="BJWL01000006">
    <property type="protein sequence ID" value="GFY89761.1"/>
    <property type="molecule type" value="Genomic_DNA"/>
</dbReference>
<evidence type="ECO:0000313" key="2">
    <source>
        <dbReference type="EMBL" id="GFY89761.1"/>
    </source>
</evidence>
<feature type="compositionally biased region" description="Basic residues" evidence="1">
    <location>
        <begin position="175"/>
        <end position="187"/>
    </location>
</feature>
<gene>
    <name evidence="2" type="ORF">Acr_06g0017010</name>
</gene>